<dbReference type="SUPFAM" id="SSF159283">
    <property type="entry name" value="Guanosine diphospho-D-mannose pyrophosphorylase/mannose-6-phosphate isomerase linker domain"/>
    <property type="match status" value="1"/>
</dbReference>
<keyword evidence="6" id="KW-0342">GTP-binding</keyword>
<evidence type="ECO:0000256" key="2">
    <source>
        <dbReference type="ARBA" id="ARBA00012387"/>
    </source>
</evidence>
<feature type="domain" description="Nucleotidyl transferase" evidence="8">
    <location>
        <begin position="4"/>
        <end position="287"/>
    </location>
</feature>
<evidence type="ECO:0000256" key="7">
    <source>
        <dbReference type="ARBA" id="ARBA00047343"/>
    </source>
</evidence>
<dbReference type="GO" id="GO:0005525">
    <property type="term" value="F:GTP binding"/>
    <property type="evidence" value="ECO:0007669"/>
    <property type="project" value="UniProtKB-KW"/>
</dbReference>
<dbReference type="SUPFAM" id="SSF53448">
    <property type="entry name" value="Nucleotide-diphospho-sugar transferases"/>
    <property type="match status" value="1"/>
</dbReference>
<dbReference type="AlphaFoldDB" id="A0A662DLQ3"/>
<dbReference type="FunFam" id="3.90.550.10:FF:000046">
    <property type="entry name" value="Mannose-1-phosphate guanylyltransferase (GDP)"/>
    <property type="match status" value="1"/>
</dbReference>
<name>A0A662DLQ3_UNCAE</name>
<evidence type="ECO:0000256" key="5">
    <source>
        <dbReference type="ARBA" id="ARBA00022741"/>
    </source>
</evidence>
<gene>
    <name evidence="10" type="ORF">DRI96_00265</name>
</gene>
<feature type="domain" description="MannoseP isomerase/GMP-like beta-helix" evidence="9">
    <location>
        <begin position="301"/>
        <end position="347"/>
    </location>
</feature>
<dbReference type="InterPro" id="IPR049577">
    <property type="entry name" value="GMPP_N"/>
</dbReference>
<dbReference type="Gene3D" id="3.90.550.10">
    <property type="entry name" value="Spore Coat Polysaccharide Biosynthesis Protein SpsA, Chain A"/>
    <property type="match status" value="1"/>
</dbReference>
<dbReference type="GO" id="GO:0009298">
    <property type="term" value="P:GDP-mannose biosynthetic process"/>
    <property type="evidence" value="ECO:0007669"/>
    <property type="project" value="TreeGrafter"/>
</dbReference>
<dbReference type="Pfam" id="PF00483">
    <property type="entry name" value="NTP_transferase"/>
    <property type="match status" value="1"/>
</dbReference>
<keyword evidence="3 10" id="KW-0808">Transferase</keyword>
<dbReference type="PANTHER" id="PTHR46390:SF1">
    <property type="entry name" value="MANNOSE-1-PHOSPHATE GUANYLYLTRANSFERASE"/>
    <property type="match status" value="1"/>
</dbReference>
<dbReference type="Proteomes" id="UP000267654">
    <property type="component" value="Unassembled WGS sequence"/>
</dbReference>
<dbReference type="InterPro" id="IPR005835">
    <property type="entry name" value="NTP_transferase_dom"/>
</dbReference>
<dbReference type="InterPro" id="IPR054566">
    <property type="entry name" value="ManC/GMP-like_b-helix"/>
</dbReference>
<accession>A0A662DLQ3</accession>
<dbReference type="Pfam" id="PF22640">
    <property type="entry name" value="ManC_GMP_beta-helix"/>
    <property type="match status" value="1"/>
</dbReference>
<evidence type="ECO:0000256" key="1">
    <source>
        <dbReference type="ARBA" id="ARBA00006115"/>
    </source>
</evidence>
<comment type="catalytic activity">
    <reaction evidence="7">
        <text>alpha-D-mannose 1-phosphate + GTP + H(+) = GDP-alpha-D-mannose + diphosphate</text>
        <dbReference type="Rhea" id="RHEA:15229"/>
        <dbReference type="ChEBI" id="CHEBI:15378"/>
        <dbReference type="ChEBI" id="CHEBI:33019"/>
        <dbReference type="ChEBI" id="CHEBI:37565"/>
        <dbReference type="ChEBI" id="CHEBI:57527"/>
        <dbReference type="ChEBI" id="CHEBI:58409"/>
        <dbReference type="EC" id="2.7.7.13"/>
    </reaction>
</comment>
<evidence type="ECO:0000256" key="4">
    <source>
        <dbReference type="ARBA" id="ARBA00022695"/>
    </source>
</evidence>
<dbReference type="InterPro" id="IPR029044">
    <property type="entry name" value="Nucleotide-diphossugar_trans"/>
</dbReference>
<dbReference type="GO" id="GO:0004475">
    <property type="term" value="F:mannose-1-phosphate guanylyltransferase (GTP) activity"/>
    <property type="evidence" value="ECO:0007669"/>
    <property type="project" value="UniProtKB-EC"/>
</dbReference>
<evidence type="ECO:0000313" key="11">
    <source>
        <dbReference type="Proteomes" id="UP000267654"/>
    </source>
</evidence>
<dbReference type="CDD" id="cd02509">
    <property type="entry name" value="GDP-M1P_Guanylyltransferase"/>
    <property type="match status" value="1"/>
</dbReference>
<evidence type="ECO:0000259" key="9">
    <source>
        <dbReference type="Pfam" id="PF22640"/>
    </source>
</evidence>
<reference evidence="10 11" key="1">
    <citation type="submission" date="2018-06" db="EMBL/GenBank/DDBJ databases">
        <title>Extensive metabolic versatility and redundancy in microbially diverse, dynamic hydrothermal sediments.</title>
        <authorList>
            <person name="Dombrowski N."/>
            <person name="Teske A."/>
            <person name="Baker B.J."/>
        </authorList>
    </citation>
    <scope>NUCLEOTIDE SEQUENCE [LARGE SCALE GENOMIC DNA]</scope>
    <source>
        <strain evidence="10">B19_G9</strain>
    </source>
</reference>
<comment type="similarity">
    <text evidence="1">Belongs to the mannose-6-phosphate isomerase type 2 family.</text>
</comment>
<keyword evidence="4 10" id="KW-0548">Nucleotidyltransferase</keyword>
<comment type="caution">
    <text evidence="10">The sequence shown here is derived from an EMBL/GenBank/DDBJ whole genome shotgun (WGS) entry which is preliminary data.</text>
</comment>
<dbReference type="InterPro" id="IPR051161">
    <property type="entry name" value="Mannose-6P_isomerase_type2"/>
</dbReference>
<evidence type="ECO:0000256" key="6">
    <source>
        <dbReference type="ARBA" id="ARBA00023134"/>
    </source>
</evidence>
<organism evidence="10 11">
    <name type="scientific">Aerophobetes bacterium</name>
    <dbReference type="NCBI Taxonomy" id="2030807"/>
    <lineage>
        <taxon>Bacteria</taxon>
        <taxon>Candidatus Aerophobota</taxon>
    </lineage>
</organism>
<keyword evidence="5" id="KW-0547">Nucleotide-binding</keyword>
<sequence>MGIAVIMAGGFGKRLWPESRLNHPKQFLSLKNRESLIQSVYRRSTRIFGIENTFIVTRRELKESILSHLPHLSSQYVIDEPMGRDTAPCIGFAAIWIRKRKGDFPMVVLPSDHLIEGEDKFKRVMEVAIKQAEKGHLVTIGIKPTRPETGYGYLQLGEKIEELSGIPLYKLERFTEKPSQKKAKEFFESKNFLWNAGMFAWYPGVILEEIKKYLPPLYEGLKKIEEALGTPDESEIIEKVYPELPSISIDYAVMEKTKKAVVIPADFYWDDIGDWQALERIFPKDEKGNITKGVVKEIQTTNSTFINGEDKILAAIGVSNVIVVNSEKGLLIVAKELSQKVKNLVDEMLKDEDLKKYVE</sequence>
<evidence type="ECO:0000313" key="10">
    <source>
        <dbReference type="EMBL" id="RLE15223.1"/>
    </source>
</evidence>
<dbReference type="PANTHER" id="PTHR46390">
    <property type="entry name" value="MANNOSE-1-PHOSPHATE GUANYLYLTRANSFERASE"/>
    <property type="match status" value="1"/>
</dbReference>
<proteinExistence type="inferred from homology"/>
<evidence type="ECO:0000259" key="8">
    <source>
        <dbReference type="Pfam" id="PF00483"/>
    </source>
</evidence>
<dbReference type="EMBL" id="QMQB01000005">
    <property type="protein sequence ID" value="RLE15223.1"/>
    <property type="molecule type" value="Genomic_DNA"/>
</dbReference>
<evidence type="ECO:0000256" key="3">
    <source>
        <dbReference type="ARBA" id="ARBA00022679"/>
    </source>
</evidence>
<dbReference type="EC" id="2.7.7.13" evidence="2"/>
<protein>
    <recommendedName>
        <fullName evidence="2">mannose-1-phosphate guanylyltransferase</fullName>
        <ecNumber evidence="2">2.7.7.13</ecNumber>
    </recommendedName>
</protein>